<keyword evidence="2" id="KW-1185">Reference proteome</keyword>
<gene>
    <name evidence="1" type="ORF">BU25DRAFT_88869</name>
</gene>
<proteinExistence type="predicted"/>
<organism evidence="1 2">
    <name type="scientific">Macroventuria anomochaeta</name>
    <dbReference type="NCBI Taxonomy" id="301207"/>
    <lineage>
        <taxon>Eukaryota</taxon>
        <taxon>Fungi</taxon>
        <taxon>Dikarya</taxon>
        <taxon>Ascomycota</taxon>
        <taxon>Pezizomycotina</taxon>
        <taxon>Dothideomycetes</taxon>
        <taxon>Pleosporomycetidae</taxon>
        <taxon>Pleosporales</taxon>
        <taxon>Pleosporineae</taxon>
        <taxon>Didymellaceae</taxon>
        <taxon>Macroventuria</taxon>
    </lineage>
</organism>
<accession>A0ACB6SHY3</accession>
<evidence type="ECO:0000313" key="1">
    <source>
        <dbReference type="EMBL" id="KAF2633102.1"/>
    </source>
</evidence>
<comment type="caution">
    <text evidence="1">The sequence shown here is derived from an EMBL/GenBank/DDBJ whole genome shotgun (WGS) entry which is preliminary data.</text>
</comment>
<sequence>MVHRSITYGHPVNLPEDIEIHVSRVGRETLTERLFSRHPGLQRVGPCVRRVNTPDLSRHFGLVSWVLTLSLLCVSFLTFFTHLAEFASVQCQDSDRTKKFRGLRPTYPV</sequence>
<reference evidence="1" key="1">
    <citation type="journal article" date="2020" name="Stud. Mycol.">
        <title>101 Dothideomycetes genomes: a test case for predicting lifestyles and emergence of pathogens.</title>
        <authorList>
            <person name="Haridas S."/>
            <person name="Albert R."/>
            <person name="Binder M."/>
            <person name="Bloem J."/>
            <person name="Labutti K."/>
            <person name="Salamov A."/>
            <person name="Andreopoulos B."/>
            <person name="Baker S."/>
            <person name="Barry K."/>
            <person name="Bills G."/>
            <person name="Bluhm B."/>
            <person name="Cannon C."/>
            <person name="Castanera R."/>
            <person name="Culley D."/>
            <person name="Daum C."/>
            <person name="Ezra D."/>
            <person name="Gonzalez J."/>
            <person name="Henrissat B."/>
            <person name="Kuo A."/>
            <person name="Liang C."/>
            <person name="Lipzen A."/>
            <person name="Lutzoni F."/>
            <person name="Magnuson J."/>
            <person name="Mondo S."/>
            <person name="Nolan M."/>
            <person name="Ohm R."/>
            <person name="Pangilinan J."/>
            <person name="Park H.-J."/>
            <person name="Ramirez L."/>
            <person name="Alfaro M."/>
            <person name="Sun H."/>
            <person name="Tritt A."/>
            <person name="Yoshinaga Y."/>
            <person name="Zwiers L.-H."/>
            <person name="Turgeon B."/>
            <person name="Goodwin S."/>
            <person name="Spatafora J."/>
            <person name="Crous P."/>
            <person name="Grigoriev I."/>
        </authorList>
    </citation>
    <scope>NUCLEOTIDE SEQUENCE</scope>
    <source>
        <strain evidence="1">CBS 525.71</strain>
    </source>
</reference>
<name>A0ACB6SHY3_9PLEO</name>
<dbReference type="EMBL" id="MU006702">
    <property type="protein sequence ID" value="KAF2633102.1"/>
    <property type="molecule type" value="Genomic_DNA"/>
</dbReference>
<dbReference type="Proteomes" id="UP000799754">
    <property type="component" value="Unassembled WGS sequence"/>
</dbReference>
<evidence type="ECO:0000313" key="2">
    <source>
        <dbReference type="Proteomes" id="UP000799754"/>
    </source>
</evidence>
<protein>
    <submittedName>
        <fullName evidence="1">Uncharacterized protein</fullName>
    </submittedName>
</protein>